<evidence type="ECO:0000313" key="2">
    <source>
        <dbReference type="Proteomes" id="UP000192468"/>
    </source>
</evidence>
<dbReference type="STRING" id="1121291.SAMN02745134_03063"/>
<dbReference type="RefSeq" id="WP_084116946.1">
    <property type="nucleotide sequence ID" value="NZ_FWXH01000016.1"/>
</dbReference>
<accession>A0A1W1XT49</accession>
<dbReference type="OrthoDB" id="1913450at2"/>
<protein>
    <recommendedName>
        <fullName evidence="3">Metal-binding protein</fullName>
    </recommendedName>
</protein>
<dbReference type="Proteomes" id="UP000192468">
    <property type="component" value="Unassembled WGS sequence"/>
</dbReference>
<reference evidence="1 2" key="1">
    <citation type="submission" date="2017-04" db="EMBL/GenBank/DDBJ databases">
        <authorList>
            <person name="Afonso C.L."/>
            <person name="Miller P.J."/>
            <person name="Scott M.A."/>
            <person name="Spackman E."/>
            <person name="Goraichik I."/>
            <person name="Dimitrov K.M."/>
            <person name="Suarez D.L."/>
            <person name="Swayne D.E."/>
        </authorList>
    </citation>
    <scope>NUCLEOTIDE SEQUENCE [LARGE SCALE GENOMIC DNA]</scope>
    <source>
        <strain evidence="1 2">DSM 12555</strain>
    </source>
</reference>
<gene>
    <name evidence="1" type="ORF">SAMN02745134_03063</name>
</gene>
<organism evidence="1 2">
    <name type="scientific">Clostridium acidisoli DSM 12555</name>
    <dbReference type="NCBI Taxonomy" id="1121291"/>
    <lineage>
        <taxon>Bacteria</taxon>
        <taxon>Bacillati</taxon>
        <taxon>Bacillota</taxon>
        <taxon>Clostridia</taxon>
        <taxon>Eubacteriales</taxon>
        <taxon>Clostridiaceae</taxon>
        <taxon>Clostridium</taxon>
    </lineage>
</organism>
<sequence>MILTDIMKFIESEYKVINNTPCEICGGDYEADQLEILLIDDVPFDVCQCSCCNCGHEKTFEFYAPFVTENDLKNITNLN</sequence>
<proteinExistence type="predicted"/>
<name>A0A1W1XT49_9CLOT</name>
<keyword evidence="2" id="KW-1185">Reference proteome</keyword>
<evidence type="ECO:0000313" key="1">
    <source>
        <dbReference type="EMBL" id="SMC27139.1"/>
    </source>
</evidence>
<dbReference type="EMBL" id="FWXH01000016">
    <property type="protein sequence ID" value="SMC27139.1"/>
    <property type="molecule type" value="Genomic_DNA"/>
</dbReference>
<evidence type="ECO:0008006" key="3">
    <source>
        <dbReference type="Google" id="ProtNLM"/>
    </source>
</evidence>
<dbReference type="AlphaFoldDB" id="A0A1W1XT49"/>